<comment type="caution">
    <text evidence="1">The sequence shown here is derived from an EMBL/GenBank/DDBJ whole genome shotgun (WGS) entry which is preliminary data.</text>
</comment>
<name>A0A8S2GBZ2_9BILA</name>
<evidence type="ECO:0000313" key="3">
    <source>
        <dbReference type="Proteomes" id="UP000677228"/>
    </source>
</evidence>
<dbReference type="AlphaFoldDB" id="A0A8S2GBZ2"/>
<accession>A0A8S2GBZ2</accession>
<proteinExistence type="predicted"/>
<dbReference type="Proteomes" id="UP000677228">
    <property type="component" value="Unassembled WGS sequence"/>
</dbReference>
<feature type="non-terminal residue" evidence="1">
    <location>
        <position position="1"/>
    </location>
</feature>
<protein>
    <submittedName>
        <fullName evidence="1">Uncharacterized protein</fullName>
    </submittedName>
</protein>
<dbReference type="Proteomes" id="UP000682733">
    <property type="component" value="Unassembled WGS sequence"/>
</dbReference>
<sequence length="62" mass="7002">MFEEAINSAVKLKASDALMFIELKCGAGNANIMQKVDAARTKLQQYDDNPFNVVRNIFKHNE</sequence>
<gene>
    <name evidence="1" type="ORF">OVA965_LOCUS46082</name>
    <name evidence="2" type="ORF">TMI583_LOCUS50288</name>
</gene>
<dbReference type="EMBL" id="CAJNOK010080015">
    <property type="protein sequence ID" value="CAF1681639.1"/>
    <property type="molecule type" value="Genomic_DNA"/>
</dbReference>
<organism evidence="1 3">
    <name type="scientific">Didymodactylos carnosus</name>
    <dbReference type="NCBI Taxonomy" id="1234261"/>
    <lineage>
        <taxon>Eukaryota</taxon>
        <taxon>Metazoa</taxon>
        <taxon>Spiralia</taxon>
        <taxon>Gnathifera</taxon>
        <taxon>Rotifera</taxon>
        <taxon>Eurotatoria</taxon>
        <taxon>Bdelloidea</taxon>
        <taxon>Philodinida</taxon>
        <taxon>Philodinidae</taxon>
        <taxon>Didymodactylos</taxon>
    </lineage>
</organism>
<reference evidence="1" key="1">
    <citation type="submission" date="2021-02" db="EMBL/GenBank/DDBJ databases">
        <authorList>
            <person name="Nowell W R."/>
        </authorList>
    </citation>
    <scope>NUCLEOTIDE SEQUENCE</scope>
</reference>
<evidence type="ECO:0000313" key="2">
    <source>
        <dbReference type="EMBL" id="CAF4576058.1"/>
    </source>
</evidence>
<dbReference type="EMBL" id="CAJOBA010119394">
    <property type="protein sequence ID" value="CAF4576058.1"/>
    <property type="molecule type" value="Genomic_DNA"/>
</dbReference>
<evidence type="ECO:0000313" key="1">
    <source>
        <dbReference type="EMBL" id="CAF1681639.1"/>
    </source>
</evidence>